<sequence>MNSGLKALLHLLNPVANTGKWIEMDVIEQESRLWTSAGFLVTDPAGLSEVELKQRKQKLMVLVTALVEGNDSNLYQSIFAGGKQHS</sequence>
<reference evidence="1" key="1">
    <citation type="submission" date="2021-07" db="EMBL/GenBank/DDBJ databases">
        <authorList>
            <person name="Catto M.A."/>
            <person name="Jacobson A."/>
            <person name="Kennedy G."/>
            <person name="Labadie P."/>
            <person name="Hunt B.G."/>
            <person name="Srinivasan R."/>
        </authorList>
    </citation>
    <scope>NUCLEOTIDE SEQUENCE</scope>
    <source>
        <strain evidence="1">PL_HMW_Pooled</strain>
        <tissue evidence="1">Head</tissue>
    </source>
</reference>
<evidence type="ECO:0000313" key="3">
    <source>
        <dbReference type="Proteomes" id="UP001219518"/>
    </source>
</evidence>
<keyword evidence="3" id="KW-1185">Reference proteome</keyword>
<dbReference type="EMBL" id="JAHWGI010000255">
    <property type="protein sequence ID" value="KAK3911238.1"/>
    <property type="molecule type" value="Genomic_DNA"/>
</dbReference>
<dbReference type="EMBL" id="JAHWGI010000147">
    <property type="protein sequence ID" value="KAK3910167.1"/>
    <property type="molecule type" value="Genomic_DNA"/>
</dbReference>
<organism evidence="1 3">
    <name type="scientific">Frankliniella fusca</name>
    <dbReference type="NCBI Taxonomy" id="407009"/>
    <lineage>
        <taxon>Eukaryota</taxon>
        <taxon>Metazoa</taxon>
        <taxon>Ecdysozoa</taxon>
        <taxon>Arthropoda</taxon>
        <taxon>Hexapoda</taxon>
        <taxon>Insecta</taxon>
        <taxon>Pterygota</taxon>
        <taxon>Neoptera</taxon>
        <taxon>Paraneoptera</taxon>
        <taxon>Thysanoptera</taxon>
        <taxon>Terebrantia</taxon>
        <taxon>Thripoidea</taxon>
        <taxon>Thripidae</taxon>
        <taxon>Frankliniella</taxon>
    </lineage>
</organism>
<gene>
    <name evidence="1" type="ORF">KUF71_000745</name>
    <name evidence="2" type="ORF">KUF71_004367</name>
</gene>
<evidence type="ECO:0000313" key="2">
    <source>
        <dbReference type="EMBL" id="KAK3911238.1"/>
    </source>
</evidence>
<dbReference type="AlphaFoldDB" id="A0AAE1GVU4"/>
<name>A0AAE1GVU4_9NEOP</name>
<protein>
    <submittedName>
        <fullName evidence="1">Pre-16S rRNA nuclease</fullName>
    </submittedName>
</protein>
<reference evidence="1" key="2">
    <citation type="journal article" date="2023" name="BMC Genomics">
        <title>Pest status, molecular evolution, and epigenetic factors derived from the genome assembly of Frankliniella fusca, a thysanopteran phytovirus vector.</title>
        <authorList>
            <person name="Catto M.A."/>
            <person name="Labadie P.E."/>
            <person name="Jacobson A.L."/>
            <person name="Kennedy G.G."/>
            <person name="Srinivasan R."/>
            <person name="Hunt B.G."/>
        </authorList>
    </citation>
    <scope>NUCLEOTIDE SEQUENCE</scope>
    <source>
        <strain evidence="1">PL_HMW_Pooled</strain>
    </source>
</reference>
<accession>A0AAE1GVU4</accession>
<dbReference type="Proteomes" id="UP001219518">
    <property type="component" value="Unassembled WGS sequence"/>
</dbReference>
<proteinExistence type="predicted"/>
<evidence type="ECO:0000313" key="1">
    <source>
        <dbReference type="EMBL" id="KAK3910167.1"/>
    </source>
</evidence>
<comment type="caution">
    <text evidence="1">The sequence shown here is derived from an EMBL/GenBank/DDBJ whole genome shotgun (WGS) entry which is preliminary data.</text>
</comment>